<dbReference type="GO" id="GO:0051016">
    <property type="term" value="P:barbed-end actin filament capping"/>
    <property type="evidence" value="ECO:0007669"/>
    <property type="project" value="TreeGrafter"/>
</dbReference>
<dbReference type="PANTHER" id="PTHR11977:SF45">
    <property type="entry name" value="SUPERVILLIN"/>
    <property type="match status" value="1"/>
</dbReference>
<dbReference type="InterPro" id="IPR007122">
    <property type="entry name" value="Villin/Gelsolin"/>
</dbReference>
<dbReference type="GO" id="GO:0015629">
    <property type="term" value="C:actin cytoskeleton"/>
    <property type="evidence" value="ECO:0007669"/>
    <property type="project" value="TreeGrafter"/>
</dbReference>
<dbReference type="PANTHER" id="PTHR11977">
    <property type="entry name" value="VILLIN"/>
    <property type="match status" value="1"/>
</dbReference>
<gene>
    <name evidence="2" type="primary">Svil_1</name>
    <name evidence="2" type="ORF">G6Z78_0003815</name>
</gene>
<dbReference type="GO" id="GO:0005546">
    <property type="term" value="F:phosphatidylinositol-4,5-bisphosphate binding"/>
    <property type="evidence" value="ECO:0007669"/>
    <property type="project" value="TreeGrafter"/>
</dbReference>
<dbReference type="Proteomes" id="UP000668214">
    <property type="component" value="Unassembled WGS sequence"/>
</dbReference>
<evidence type="ECO:0000313" key="3">
    <source>
        <dbReference type="Proteomes" id="UP000668214"/>
    </source>
</evidence>
<dbReference type="InterPro" id="IPR029006">
    <property type="entry name" value="ADF-H/Gelsolin-like_dom_sf"/>
</dbReference>
<name>A0A836EKT2_9HYME</name>
<dbReference type="EMBL" id="JAANIA010002973">
    <property type="protein sequence ID" value="KAG5306405.1"/>
    <property type="molecule type" value="Genomic_DNA"/>
</dbReference>
<feature type="non-terminal residue" evidence="2">
    <location>
        <position position="279"/>
    </location>
</feature>
<dbReference type="SUPFAM" id="SSF55753">
    <property type="entry name" value="Actin depolymerizing proteins"/>
    <property type="match status" value="1"/>
</dbReference>
<protein>
    <submittedName>
        <fullName evidence="2">SVIL protein</fullName>
    </submittedName>
</protein>
<keyword evidence="3" id="KW-1185">Reference proteome</keyword>
<dbReference type="Gene3D" id="1.10.950.10">
    <property type="entry name" value="Villin headpiece domain"/>
    <property type="match status" value="1"/>
</dbReference>
<dbReference type="PROSITE" id="PS51089">
    <property type="entry name" value="HP"/>
    <property type="match status" value="1"/>
</dbReference>
<sequence>NALKAANKLKENRPEEIGLSNKNNIEIREVQEGMEPEEFSNALDGINKKLYWLLETAEIQDYTPKLYHLSSVSKKFHATEILCPYRADLPTPFPFSQDDLYQANQPALFLLDDKNVIWIWQGWWPDSETEDQSGSKTVRWQAERRAAMKIAIRYWRETRNAQTTNLPIYLIWAGLEPLQFINLFPEWTYRDDVAELNIEDGRNSGEVLTVENELARLTQSTYPPAQLLQRPLPDGVDPTCLELYLSQQHFQELLGMSKEEFQQLPVWKQVNLKKDIGLF</sequence>
<dbReference type="GO" id="GO:0005737">
    <property type="term" value="C:cytoplasm"/>
    <property type="evidence" value="ECO:0007669"/>
    <property type="project" value="TreeGrafter"/>
</dbReference>
<dbReference type="SUPFAM" id="SSF47050">
    <property type="entry name" value="VHP, Villin headpiece domain"/>
    <property type="match status" value="1"/>
</dbReference>
<dbReference type="GO" id="GO:0051014">
    <property type="term" value="P:actin filament severing"/>
    <property type="evidence" value="ECO:0007669"/>
    <property type="project" value="TreeGrafter"/>
</dbReference>
<evidence type="ECO:0000313" key="2">
    <source>
        <dbReference type="EMBL" id="KAG5306405.1"/>
    </source>
</evidence>
<reference evidence="2" key="1">
    <citation type="submission" date="2020-02" db="EMBL/GenBank/DDBJ databases">
        <title>Relaxed selection underlies rapid genomic changes in the transitions from sociality to social parasitism in ants.</title>
        <authorList>
            <person name="Bi X."/>
        </authorList>
    </citation>
    <scope>NUCLEOTIDE SEQUENCE</scope>
    <source>
        <strain evidence="2">BGI-DK2014c</strain>
        <tissue evidence="2">Whole body</tissue>
    </source>
</reference>
<comment type="caution">
    <text evidence="2">The sequence shown here is derived from an EMBL/GenBank/DDBJ whole genome shotgun (WGS) entry which is preliminary data.</text>
</comment>
<proteinExistence type="predicted"/>
<dbReference type="Gene3D" id="3.40.20.10">
    <property type="entry name" value="Severin"/>
    <property type="match status" value="1"/>
</dbReference>
<dbReference type="InterPro" id="IPR036886">
    <property type="entry name" value="Villin_headpiece_dom_sf"/>
</dbReference>
<dbReference type="AlphaFoldDB" id="A0A836EKT2"/>
<dbReference type="SMART" id="SM00153">
    <property type="entry name" value="VHP"/>
    <property type="match status" value="1"/>
</dbReference>
<organism evidence="2 3">
    <name type="scientific">Pseudoatta argentina</name>
    <dbReference type="NCBI Taxonomy" id="621737"/>
    <lineage>
        <taxon>Eukaryota</taxon>
        <taxon>Metazoa</taxon>
        <taxon>Ecdysozoa</taxon>
        <taxon>Arthropoda</taxon>
        <taxon>Hexapoda</taxon>
        <taxon>Insecta</taxon>
        <taxon>Pterygota</taxon>
        <taxon>Neoptera</taxon>
        <taxon>Endopterygota</taxon>
        <taxon>Hymenoptera</taxon>
        <taxon>Apocrita</taxon>
        <taxon>Aculeata</taxon>
        <taxon>Formicoidea</taxon>
        <taxon>Formicidae</taxon>
        <taxon>Myrmicinae</taxon>
        <taxon>Pseudoatta</taxon>
    </lineage>
</organism>
<dbReference type="Pfam" id="PF02209">
    <property type="entry name" value="VHP"/>
    <property type="match status" value="1"/>
</dbReference>
<feature type="domain" description="HP" evidence="1">
    <location>
        <begin position="216"/>
        <end position="279"/>
    </location>
</feature>
<dbReference type="InterPro" id="IPR003128">
    <property type="entry name" value="Villin_headpiece"/>
</dbReference>
<feature type="non-terminal residue" evidence="2">
    <location>
        <position position="1"/>
    </location>
</feature>
<accession>A0A836EKT2</accession>
<evidence type="ECO:0000259" key="1">
    <source>
        <dbReference type="PROSITE" id="PS51089"/>
    </source>
</evidence>
<dbReference type="GO" id="GO:0008154">
    <property type="term" value="P:actin polymerization or depolymerization"/>
    <property type="evidence" value="ECO:0007669"/>
    <property type="project" value="TreeGrafter"/>
</dbReference>
<dbReference type="GO" id="GO:0051015">
    <property type="term" value="F:actin filament binding"/>
    <property type="evidence" value="ECO:0007669"/>
    <property type="project" value="InterPro"/>
</dbReference>